<feature type="chain" id="PRO_5022997287" description="Beta-lactamase-inhibitor-like PepSY-like domain-containing protein" evidence="1">
    <location>
        <begin position="23"/>
        <end position="163"/>
    </location>
</feature>
<dbReference type="Proteomes" id="UP000321204">
    <property type="component" value="Chromosome"/>
</dbReference>
<dbReference type="AlphaFoldDB" id="A0A5B8UF85"/>
<dbReference type="EMBL" id="CP042433">
    <property type="protein sequence ID" value="QEC55317.1"/>
    <property type="molecule type" value="Genomic_DNA"/>
</dbReference>
<evidence type="ECO:0000256" key="1">
    <source>
        <dbReference type="SAM" id="SignalP"/>
    </source>
</evidence>
<dbReference type="OrthoDB" id="663611at2"/>
<keyword evidence="3" id="KW-1185">Reference proteome</keyword>
<dbReference type="KEGG" id="fgg:FSB75_05145"/>
<keyword evidence="1" id="KW-0732">Signal</keyword>
<name>A0A5B8UF85_9BACT</name>
<organism evidence="2 3">
    <name type="scientific">Flavisolibacter ginsenosidimutans</name>
    <dbReference type="NCBI Taxonomy" id="661481"/>
    <lineage>
        <taxon>Bacteria</taxon>
        <taxon>Pseudomonadati</taxon>
        <taxon>Bacteroidota</taxon>
        <taxon>Chitinophagia</taxon>
        <taxon>Chitinophagales</taxon>
        <taxon>Chitinophagaceae</taxon>
        <taxon>Flavisolibacter</taxon>
    </lineage>
</organism>
<gene>
    <name evidence="2" type="ORF">FSB75_05145</name>
</gene>
<reference evidence="2 3" key="1">
    <citation type="journal article" date="2015" name="Int. J. Syst. Evol. Microbiol.">
        <title>Flavisolibacter ginsenosidimutans sp. nov., with ginsenoside-converting activity isolated from soil used for cultivating ginseng.</title>
        <authorList>
            <person name="Zhao Y."/>
            <person name="Liu Q."/>
            <person name="Kang M.S."/>
            <person name="Jin F."/>
            <person name="Yu H."/>
            <person name="Im W.T."/>
        </authorList>
    </citation>
    <scope>NUCLEOTIDE SEQUENCE [LARGE SCALE GENOMIC DNA]</scope>
    <source>
        <strain evidence="2 3">Gsoil 636</strain>
    </source>
</reference>
<sequence length="163" mass="18384">MKKQFFLLAVTVGSTFFLNAQNAQQVSFKTTTPTETSVSKPAPLPKAIKSFYAGNPLIKDAKWASTKTGYVVRYADAVMDFTVFLDSKGNNDGSIKFYSEKELNSDVRRLVKSRYYDYTIKSAKEVTFNNTTAYLITIEDAKSWKVVHVVNQETEIVEDHLKG</sequence>
<evidence type="ECO:0000313" key="3">
    <source>
        <dbReference type="Proteomes" id="UP000321204"/>
    </source>
</evidence>
<proteinExistence type="predicted"/>
<accession>A0A5B8UF85</accession>
<protein>
    <recommendedName>
        <fullName evidence="4">Beta-lactamase-inhibitor-like PepSY-like domain-containing protein</fullName>
    </recommendedName>
</protein>
<dbReference type="RefSeq" id="WP_146783765.1">
    <property type="nucleotide sequence ID" value="NZ_BAABIO010000002.1"/>
</dbReference>
<evidence type="ECO:0008006" key="4">
    <source>
        <dbReference type="Google" id="ProtNLM"/>
    </source>
</evidence>
<dbReference type="Gene3D" id="3.10.450.360">
    <property type="match status" value="1"/>
</dbReference>
<evidence type="ECO:0000313" key="2">
    <source>
        <dbReference type="EMBL" id="QEC55317.1"/>
    </source>
</evidence>
<feature type="signal peptide" evidence="1">
    <location>
        <begin position="1"/>
        <end position="22"/>
    </location>
</feature>